<evidence type="ECO:0000256" key="1">
    <source>
        <dbReference type="SAM" id="SignalP"/>
    </source>
</evidence>
<dbReference type="RefSeq" id="WP_086706967.1">
    <property type="nucleotide sequence ID" value="NZ_CP086329.1"/>
</dbReference>
<gene>
    <name evidence="4" type="ORF">BACERE00191_01648</name>
    <name evidence="3" type="ORF">FPL01_00955</name>
    <name evidence="2" type="ORF">OWO78_21610</name>
</gene>
<keyword evidence="1" id="KW-0732">Signal</keyword>
<protein>
    <submittedName>
        <fullName evidence="2">Phr family secreted Rap phosphatase inhibitor</fullName>
    </submittedName>
</protein>
<keyword evidence="2" id="KW-0650">Protein phosphatase inhibitor</keyword>
<reference evidence="2" key="4">
    <citation type="submission" date="2022-11" db="EMBL/GenBank/DDBJ databases">
        <title>WGS-based characterization of Bacillus cereus isolated from food &amp; feed additives.</title>
        <authorList>
            <person name="Bogaerts B."/>
            <person name="Fraiture M.-A."/>
            <person name="Roosens N.H.C."/>
            <person name="De Keersmaecker S.C.J."/>
            <person name="Vanneste K."/>
        </authorList>
    </citation>
    <scope>NUCLEOTIDE SEQUENCE</scope>
    <source>
        <strain evidence="2">74.2</strain>
    </source>
</reference>
<dbReference type="EMBL" id="FWZB01000033">
    <property type="protein sequence ID" value="SMD86670.1"/>
    <property type="molecule type" value="Genomic_DNA"/>
</dbReference>
<organism evidence="4 5">
    <name type="scientific">Bacillus pacificus</name>
    <dbReference type="NCBI Taxonomy" id="2026187"/>
    <lineage>
        <taxon>Bacteria</taxon>
        <taxon>Bacillati</taxon>
        <taxon>Bacillota</taxon>
        <taxon>Bacilli</taxon>
        <taxon>Bacillales</taxon>
        <taxon>Bacillaceae</taxon>
        <taxon>Bacillus</taxon>
        <taxon>Bacillus cereus group</taxon>
    </lineage>
</organism>
<evidence type="ECO:0000313" key="3">
    <source>
        <dbReference type="EMBL" id="QHH87581.1"/>
    </source>
</evidence>
<reference evidence="4" key="1">
    <citation type="submission" date="2017-04" db="EMBL/GenBank/DDBJ databases">
        <authorList>
            <person name="Afonso C.L."/>
            <person name="Miller P.J."/>
            <person name="Scott M.A."/>
            <person name="Spackman E."/>
            <person name="Goraichik I."/>
            <person name="Dimitrov K.M."/>
            <person name="Suarez D.L."/>
            <person name="Swayne D.E."/>
        </authorList>
    </citation>
    <scope>NUCLEOTIDE SEQUENCE [LARGE SCALE GENOMIC DNA]</scope>
    <source>
        <strain evidence="4">16-00191</strain>
    </source>
</reference>
<reference evidence="5" key="2">
    <citation type="submission" date="2017-04" db="EMBL/GenBank/DDBJ databases">
        <authorList>
            <person name="Criscuolo A."/>
        </authorList>
    </citation>
    <scope>NUCLEOTIDE SEQUENCE [LARGE SCALE GENOMIC DNA]</scope>
</reference>
<dbReference type="EMBL" id="CP041978">
    <property type="protein sequence ID" value="QHH87581.1"/>
    <property type="molecule type" value="Genomic_DNA"/>
</dbReference>
<dbReference type="GO" id="GO:0004864">
    <property type="term" value="F:protein phosphatase inhibitor activity"/>
    <property type="evidence" value="ECO:0007669"/>
    <property type="project" value="UniProtKB-KW"/>
</dbReference>
<feature type="chain" id="PRO_5044568569" evidence="1">
    <location>
        <begin position="24"/>
        <end position="43"/>
    </location>
</feature>
<feature type="signal peptide" evidence="1">
    <location>
        <begin position="1"/>
        <end position="23"/>
    </location>
</feature>
<accession>A0A1Y5Z8L5</accession>
<evidence type="ECO:0000313" key="5">
    <source>
        <dbReference type="Proteomes" id="UP000194499"/>
    </source>
</evidence>
<keyword evidence="3" id="KW-0614">Plasmid</keyword>
<evidence type="ECO:0000313" key="4">
    <source>
        <dbReference type="EMBL" id="SMD86670.1"/>
    </source>
</evidence>
<geneLocation type="plasmid" evidence="3 6">
    <name>unnamed1</name>
</geneLocation>
<dbReference type="EMBL" id="JAPNPE010000011">
    <property type="protein sequence ID" value="MDK7393978.1"/>
    <property type="molecule type" value="Genomic_DNA"/>
</dbReference>
<evidence type="ECO:0000313" key="6">
    <source>
        <dbReference type="Proteomes" id="UP000464796"/>
    </source>
</evidence>
<dbReference type="GeneID" id="69534802"/>
<proteinExistence type="predicted"/>
<dbReference type="Proteomes" id="UP001174229">
    <property type="component" value="Unassembled WGS sequence"/>
</dbReference>
<sequence length="43" mass="4605">MKKTMLGLVGVITIFTLMFGAQSPTETQKAIDVIQYAHGNHGG</sequence>
<dbReference type="AlphaFoldDB" id="A0A1Y5Z8L5"/>
<name>A0A1Y5Z8L5_9BACI</name>
<evidence type="ECO:0000313" key="2">
    <source>
        <dbReference type="EMBL" id="MDK7393978.1"/>
    </source>
</evidence>
<dbReference type="Proteomes" id="UP000194499">
    <property type="component" value="Unassembled WGS sequence"/>
</dbReference>
<keyword evidence="6" id="KW-1185">Reference proteome</keyword>
<accession>A0A6I6YVX6</accession>
<reference evidence="3 6" key="3">
    <citation type="submission" date="2019-07" db="EMBL/GenBank/DDBJ databases">
        <authorList>
            <person name="Yu W.S."/>
            <person name="Cheong H.-M."/>
            <person name="Choi Y."/>
            <person name="Hwang K.J."/>
            <person name="Jung K."/>
            <person name="Lee S."/>
            <person name="Choi C."/>
        </authorList>
    </citation>
    <scope>NUCLEOTIDE SEQUENCE [LARGE SCALE GENOMIC DNA]</scope>
    <source>
        <strain evidence="3 6">NCCP 15909</strain>
        <plasmid evidence="3 6">unnamed1</plasmid>
    </source>
</reference>
<dbReference type="Proteomes" id="UP000464796">
    <property type="component" value="Plasmid unnamed1"/>
</dbReference>